<keyword evidence="4" id="KW-1185">Reference proteome</keyword>
<evidence type="ECO:0000313" key="4">
    <source>
        <dbReference type="Proteomes" id="UP000807159"/>
    </source>
</evidence>
<dbReference type="GO" id="GO:0006508">
    <property type="term" value="P:proteolysis"/>
    <property type="evidence" value="ECO:0007669"/>
    <property type="project" value="InterPro"/>
</dbReference>
<dbReference type="AlphaFoldDB" id="A0A8T2ZJA9"/>
<dbReference type="Proteomes" id="UP000807159">
    <property type="component" value="Chromosome 2"/>
</dbReference>
<dbReference type="InterPro" id="IPR001254">
    <property type="entry name" value="Trypsin_dom"/>
</dbReference>
<dbReference type="PANTHER" id="PTHR45980:SF6">
    <property type="entry name" value="PROTEASE DO-LIKE 2, CHLOROPLASTIC"/>
    <property type="match status" value="1"/>
</dbReference>
<dbReference type="PANTHER" id="PTHR45980">
    <property type="match status" value="1"/>
</dbReference>
<name>A0A8T2ZJA9_POPDE</name>
<dbReference type="SUPFAM" id="SSF50494">
    <property type="entry name" value="Trypsin-like serine proteases"/>
    <property type="match status" value="1"/>
</dbReference>
<proteinExistence type="predicted"/>
<sequence length="199" mass="22569">MATAVANCCFSVLTSTFKFRCCVSSQRYLATSHHSIASVTCKPVVNHKRRPSSNRDRELKEGVSKKKSSRKSKDERSYILDNDDGIRGKRKAGRSQSAAFKSFGGQRKDKNESKFDMKEQQVEPQNLKDAAFLDAVVKVYCTHTEPDYSLPWQKQRQYTSTGSAFMIGNGKLLTNAHCVEHYTQVKVKRRGDDTKYVAR</sequence>
<protein>
    <recommendedName>
        <fullName evidence="2">Peptidase S1 domain-containing protein</fullName>
    </recommendedName>
</protein>
<gene>
    <name evidence="3" type="ORF">H0E87_005379</name>
</gene>
<dbReference type="EMBL" id="JACEGQ020000002">
    <property type="protein sequence ID" value="KAH8517418.1"/>
    <property type="molecule type" value="Genomic_DNA"/>
</dbReference>
<reference evidence="3" key="1">
    <citation type="journal article" date="2021" name="J. Hered.">
        <title>Genome Assembly of Salicaceae Populus deltoides (Eastern Cottonwood) I-69 Based on Nanopore Sequencing and Hi-C Technologies.</title>
        <authorList>
            <person name="Bai S."/>
            <person name="Wu H."/>
            <person name="Zhang J."/>
            <person name="Pan Z."/>
            <person name="Zhao W."/>
            <person name="Li Z."/>
            <person name="Tong C."/>
        </authorList>
    </citation>
    <scope>NUCLEOTIDE SEQUENCE</scope>
    <source>
        <tissue evidence="3">Leaf</tissue>
    </source>
</reference>
<feature type="compositionally biased region" description="Basic and acidic residues" evidence="1">
    <location>
        <begin position="106"/>
        <end position="116"/>
    </location>
</feature>
<evidence type="ECO:0000259" key="2">
    <source>
        <dbReference type="Pfam" id="PF00089"/>
    </source>
</evidence>
<evidence type="ECO:0000256" key="1">
    <source>
        <dbReference type="SAM" id="MobiDB-lite"/>
    </source>
</evidence>
<dbReference type="Gene3D" id="2.40.10.10">
    <property type="entry name" value="Trypsin-like serine proteases"/>
    <property type="match status" value="1"/>
</dbReference>
<organism evidence="3 4">
    <name type="scientific">Populus deltoides</name>
    <name type="common">Eastern poplar</name>
    <name type="synonym">Eastern cottonwood</name>
    <dbReference type="NCBI Taxonomy" id="3696"/>
    <lineage>
        <taxon>Eukaryota</taxon>
        <taxon>Viridiplantae</taxon>
        <taxon>Streptophyta</taxon>
        <taxon>Embryophyta</taxon>
        <taxon>Tracheophyta</taxon>
        <taxon>Spermatophyta</taxon>
        <taxon>Magnoliopsida</taxon>
        <taxon>eudicotyledons</taxon>
        <taxon>Gunneridae</taxon>
        <taxon>Pentapetalae</taxon>
        <taxon>rosids</taxon>
        <taxon>fabids</taxon>
        <taxon>Malpighiales</taxon>
        <taxon>Salicaceae</taxon>
        <taxon>Saliceae</taxon>
        <taxon>Populus</taxon>
    </lineage>
</organism>
<feature type="region of interest" description="Disordered" evidence="1">
    <location>
        <begin position="46"/>
        <end position="116"/>
    </location>
</feature>
<accession>A0A8T2ZJA9</accession>
<dbReference type="GO" id="GO:0004252">
    <property type="term" value="F:serine-type endopeptidase activity"/>
    <property type="evidence" value="ECO:0007669"/>
    <property type="project" value="InterPro"/>
</dbReference>
<dbReference type="InterPro" id="IPR009003">
    <property type="entry name" value="Peptidase_S1_PA"/>
</dbReference>
<dbReference type="Pfam" id="PF00089">
    <property type="entry name" value="Trypsin"/>
    <property type="match status" value="1"/>
</dbReference>
<feature type="compositionally biased region" description="Basic and acidic residues" evidence="1">
    <location>
        <begin position="53"/>
        <end position="64"/>
    </location>
</feature>
<comment type="caution">
    <text evidence="3">The sequence shown here is derived from an EMBL/GenBank/DDBJ whole genome shotgun (WGS) entry which is preliminary data.</text>
</comment>
<dbReference type="InterPro" id="IPR043504">
    <property type="entry name" value="Peptidase_S1_PA_chymotrypsin"/>
</dbReference>
<feature type="domain" description="Peptidase S1" evidence="2">
    <location>
        <begin position="142"/>
        <end position="189"/>
    </location>
</feature>
<evidence type="ECO:0000313" key="3">
    <source>
        <dbReference type="EMBL" id="KAH8517418.1"/>
    </source>
</evidence>